<proteinExistence type="predicted"/>
<comment type="caution">
    <text evidence="2">The sequence shown here is derived from an EMBL/GenBank/DDBJ whole genome shotgun (WGS) entry which is preliminary data.</text>
</comment>
<dbReference type="RefSeq" id="WP_324268702.1">
    <property type="nucleotide sequence ID" value="NZ_JAWLNX010000026.1"/>
</dbReference>
<evidence type="ECO:0000313" key="3">
    <source>
        <dbReference type="Proteomes" id="UP001327093"/>
    </source>
</evidence>
<keyword evidence="1" id="KW-0812">Transmembrane</keyword>
<keyword evidence="1" id="KW-0472">Membrane</keyword>
<protein>
    <submittedName>
        <fullName evidence="2">Uncharacterized protein</fullName>
    </submittedName>
</protein>
<name>A0ABU6AIL3_9PSEU</name>
<feature type="transmembrane region" description="Helical" evidence="1">
    <location>
        <begin position="30"/>
        <end position="49"/>
    </location>
</feature>
<evidence type="ECO:0000256" key="1">
    <source>
        <dbReference type="SAM" id="Phobius"/>
    </source>
</evidence>
<gene>
    <name evidence="2" type="ORF">R4I43_28050</name>
</gene>
<dbReference type="EMBL" id="JAWLNX010000026">
    <property type="protein sequence ID" value="MEB3371266.1"/>
    <property type="molecule type" value="Genomic_DNA"/>
</dbReference>
<feature type="transmembrane region" description="Helical" evidence="1">
    <location>
        <begin position="61"/>
        <end position="84"/>
    </location>
</feature>
<accession>A0ABU6AIL3</accession>
<dbReference type="Proteomes" id="UP001327093">
    <property type="component" value="Unassembled WGS sequence"/>
</dbReference>
<keyword evidence="3" id="KW-1185">Reference proteome</keyword>
<sequence length="93" mass="10198">MPATETPPRETHHPRQSHTLLSYLFDLRSIIGLLLGTYGVGLTCYAMVATTPQQLEQTAGLHMNLGTGLALLLISAAFLIWSFLRPAHVDPKD</sequence>
<organism evidence="2 3">
    <name type="scientific">Saccharopolyspora mangrovi</name>
    <dbReference type="NCBI Taxonomy" id="3082379"/>
    <lineage>
        <taxon>Bacteria</taxon>
        <taxon>Bacillati</taxon>
        <taxon>Actinomycetota</taxon>
        <taxon>Actinomycetes</taxon>
        <taxon>Pseudonocardiales</taxon>
        <taxon>Pseudonocardiaceae</taxon>
        <taxon>Saccharopolyspora</taxon>
    </lineage>
</organism>
<keyword evidence="1" id="KW-1133">Transmembrane helix</keyword>
<reference evidence="2 3" key="1">
    <citation type="submission" date="2023-10" db="EMBL/GenBank/DDBJ databases">
        <title>Saccharopolyspora sp. nov., isolated from mangrove soil.</title>
        <authorList>
            <person name="Lu Y."/>
            <person name="Liu W."/>
        </authorList>
    </citation>
    <scope>NUCLEOTIDE SEQUENCE [LARGE SCALE GENOMIC DNA]</scope>
    <source>
        <strain evidence="2 3">S2-29</strain>
    </source>
</reference>
<evidence type="ECO:0000313" key="2">
    <source>
        <dbReference type="EMBL" id="MEB3371266.1"/>
    </source>
</evidence>